<feature type="transmembrane region" description="Helical" evidence="2">
    <location>
        <begin position="330"/>
        <end position="352"/>
    </location>
</feature>
<organism evidence="3 4">
    <name type="scientific">Venustampulla echinocandica</name>
    <dbReference type="NCBI Taxonomy" id="2656787"/>
    <lineage>
        <taxon>Eukaryota</taxon>
        <taxon>Fungi</taxon>
        <taxon>Dikarya</taxon>
        <taxon>Ascomycota</taxon>
        <taxon>Pezizomycotina</taxon>
        <taxon>Leotiomycetes</taxon>
        <taxon>Helotiales</taxon>
        <taxon>Pleuroascaceae</taxon>
        <taxon>Venustampulla</taxon>
    </lineage>
</organism>
<dbReference type="RefSeq" id="XP_031869154.1">
    <property type="nucleotide sequence ID" value="XM_032014473.1"/>
</dbReference>
<dbReference type="AlphaFoldDB" id="A0A370TLU5"/>
<feature type="transmembrane region" description="Helical" evidence="2">
    <location>
        <begin position="285"/>
        <end position="304"/>
    </location>
</feature>
<evidence type="ECO:0000256" key="2">
    <source>
        <dbReference type="SAM" id="Phobius"/>
    </source>
</evidence>
<accession>A0A370TLU5</accession>
<feature type="transmembrane region" description="Helical" evidence="2">
    <location>
        <begin position="151"/>
        <end position="172"/>
    </location>
</feature>
<dbReference type="EMBL" id="NPIC01000004">
    <property type="protein sequence ID" value="RDL36498.1"/>
    <property type="molecule type" value="Genomic_DNA"/>
</dbReference>
<reference evidence="3 4" key="1">
    <citation type="journal article" date="2018" name="IMA Fungus">
        <title>IMA Genome-F 9: Draft genome sequence of Annulohypoxylon stygium, Aspergillus mulundensis, Berkeleyomyces basicola (syn. Thielaviopsis basicola), Ceratocystis smalleyi, two Cercospora beticola strains, Coleophoma cylindrospora, Fusarium fracticaudum, Phialophora cf. hyalina, and Morchella septimelata.</title>
        <authorList>
            <person name="Wingfield B.D."/>
            <person name="Bills G.F."/>
            <person name="Dong Y."/>
            <person name="Huang W."/>
            <person name="Nel W.J."/>
            <person name="Swalarsk-Parry B.S."/>
            <person name="Vaghefi N."/>
            <person name="Wilken P.M."/>
            <person name="An Z."/>
            <person name="de Beer Z.W."/>
            <person name="De Vos L."/>
            <person name="Chen L."/>
            <person name="Duong T.A."/>
            <person name="Gao Y."/>
            <person name="Hammerbacher A."/>
            <person name="Kikkert J.R."/>
            <person name="Li Y."/>
            <person name="Li H."/>
            <person name="Li K."/>
            <person name="Li Q."/>
            <person name="Liu X."/>
            <person name="Ma X."/>
            <person name="Naidoo K."/>
            <person name="Pethybridge S.J."/>
            <person name="Sun J."/>
            <person name="Steenkamp E.T."/>
            <person name="van der Nest M.A."/>
            <person name="van Wyk S."/>
            <person name="Wingfield M.J."/>
            <person name="Xiong C."/>
            <person name="Yue Q."/>
            <person name="Zhang X."/>
        </authorList>
    </citation>
    <scope>NUCLEOTIDE SEQUENCE [LARGE SCALE GENOMIC DNA]</scope>
    <source>
        <strain evidence="3 4">BP 5553</strain>
    </source>
</reference>
<dbReference type="Proteomes" id="UP000254866">
    <property type="component" value="Unassembled WGS sequence"/>
</dbReference>
<keyword evidence="2" id="KW-1133">Transmembrane helix</keyword>
<sequence length="467" mass="51569">MAGPSFKFRAGPIHLGENENSREALVRSSSAQTDTDIYSRGLPMRTAIVHGSLACLSTLGIASLVWGYLISSPDSAIQRASGDFAIVVVLLSISIAWSGLHTLFFGTVSKDFLELASTAEDILIISSLIFYPTVCGYELKISGIVETCDYITISGLAVAYMVAFIRLIQLLGRIITPVIQLKNAKYRSLRLGPESHTKTHSACVGFYTISACLSILSLGMMAWVYYMLVNIARKDSGQNILQAIHGFAGSSVQTMLLLVALLWVFSNGYSVVMFGRVFSSRISSLLELALAVGLMGVSVHGFMWSAQLNIACPPEANCPRAWMQIRSHHFAATLLAFVVGLVHLALFVIRLYPNLQSMRDSFLLHRLNSPSGLSFLQHRSWTDDEIILFLKLNGLTEEARDNIVSILYQVHNEDMLPDDDEKPPSMESPSSRDGAQEMADEKQRREEQLCLLYDTRQVPMDEECGLV</sequence>
<keyword evidence="2" id="KW-0472">Membrane</keyword>
<feature type="transmembrane region" description="Helical" evidence="2">
    <location>
        <begin position="240"/>
        <end position="265"/>
    </location>
</feature>
<feature type="transmembrane region" description="Helical" evidence="2">
    <location>
        <begin position="112"/>
        <end position="131"/>
    </location>
</feature>
<dbReference type="OrthoDB" id="3562033at2759"/>
<dbReference type="GeneID" id="43598699"/>
<gene>
    <name evidence="3" type="ORF">BP5553_05850</name>
</gene>
<evidence type="ECO:0000256" key="1">
    <source>
        <dbReference type="SAM" id="MobiDB-lite"/>
    </source>
</evidence>
<evidence type="ECO:0000313" key="3">
    <source>
        <dbReference type="EMBL" id="RDL36498.1"/>
    </source>
</evidence>
<feature type="transmembrane region" description="Helical" evidence="2">
    <location>
        <begin position="47"/>
        <end position="69"/>
    </location>
</feature>
<name>A0A370TLU5_9HELO</name>
<comment type="caution">
    <text evidence="3">The sequence shown here is derived from an EMBL/GenBank/DDBJ whole genome shotgun (WGS) entry which is preliminary data.</text>
</comment>
<feature type="transmembrane region" description="Helical" evidence="2">
    <location>
        <begin position="204"/>
        <end position="228"/>
    </location>
</feature>
<feature type="transmembrane region" description="Helical" evidence="2">
    <location>
        <begin position="84"/>
        <end position="105"/>
    </location>
</feature>
<evidence type="ECO:0000313" key="4">
    <source>
        <dbReference type="Proteomes" id="UP000254866"/>
    </source>
</evidence>
<keyword evidence="2" id="KW-0812">Transmembrane</keyword>
<feature type="region of interest" description="Disordered" evidence="1">
    <location>
        <begin position="414"/>
        <end position="446"/>
    </location>
</feature>
<proteinExistence type="predicted"/>
<protein>
    <submittedName>
        <fullName evidence="3">Uncharacterized protein</fullName>
    </submittedName>
</protein>
<keyword evidence="4" id="KW-1185">Reference proteome</keyword>